<reference evidence="1" key="2">
    <citation type="submission" date="2022-06" db="UniProtKB">
        <authorList>
            <consortium name="EnsemblMetazoa"/>
        </authorList>
    </citation>
    <scope>IDENTIFICATION</scope>
</reference>
<dbReference type="OMA" id="TSYGPHN"/>
<sequence>MLVTAITTSSGDVCSRCLEGRYGTGMSVKGQMFIDMKTRITSYGPHNGIIVHCGIQQEPDKFWPCIRNDTANSLSSRPLDIAPSIPATVHWPTVEDSDDNRSNAKSCQSRIPNQYYPLIVEDGTSSDNFNKSGRNCLDVFETNPVMAEPRSFCMGSVSDGSYKSNLGSMVSKISNNDVSNSKRFSTNAQNVDTSHWSAPNTKKAVKKKVSNQNISDSSNEVAKYDYNQIEKKSFLGEISVVRNDPKIIGESTSDGSAVHRQKIIRHEFSEHLADLASYPSNQCKKTPDLCQVRSFHREVPEQLYHLYETQDAFGNLLAQFEMETEMSEQLLSPLSSLDISKKHLNIDYDEHDKNLMKNFGPPLILENFSPESRLKKGNHTNSSLEYLQQYSQPSIDIFNDVNILRHACASQYVRSVIPISLNKMQESVVHIPDEIKNLNFISADETKNILKKTASEHSEVFPTKIPSITNSGQLKVTAEKRPERQQLMEKEENLENISEKLKNCNMEIGKNTALQKLDNTRSAITTSLKPILHMSSRKSNLSKKVRFPAEQPQVIALDHRLLLIDDLDLI</sequence>
<evidence type="ECO:0000313" key="1">
    <source>
        <dbReference type="EnsemblMetazoa" id="OVOC332.1"/>
    </source>
</evidence>
<protein>
    <submittedName>
        <fullName evidence="1">Uncharacterized protein</fullName>
    </submittedName>
</protein>
<name>A0A8R1TR43_ONCVO</name>
<dbReference type="AlphaFoldDB" id="A0A8R1TR43"/>
<reference evidence="2" key="1">
    <citation type="submission" date="2013-10" db="EMBL/GenBank/DDBJ databases">
        <title>Genome sequencing of Onchocerca volvulus.</title>
        <authorList>
            <person name="Cotton J."/>
            <person name="Tsai J."/>
            <person name="Stanley E."/>
            <person name="Tracey A."/>
            <person name="Holroyd N."/>
            <person name="Lustigman S."/>
            <person name="Berriman M."/>
        </authorList>
    </citation>
    <scope>NUCLEOTIDE SEQUENCE</scope>
</reference>
<keyword evidence="2" id="KW-1185">Reference proteome</keyword>
<dbReference type="EMBL" id="CMVM020000020">
    <property type="status" value="NOT_ANNOTATED_CDS"/>
    <property type="molecule type" value="Genomic_DNA"/>
</dbReference>
<accession>A0A8R1TR43</accession>
<dbReference type="Proteomes" id="UP000024404">
    <property type="component" value="Unassembled WGS sequence"/>
</dbReference>
<organism evidence="1 2">
    <name type="scientific">Onchocerca volvulus</name>
    <dbReference type="NCBI Taxonomy" id="6282"/>
    <lineage>
        <taxon>Eukaryota</taxon>
        <taxon>Metazoa</taxon>
        <taxon>Ecdysozoa</taxon>
        <taxon>Nematoda</taxon>
        <taxon>Chromadorea</taxon>
        <taxon>Rhabditida</taxon>
        <taxon>Spirurina</taxon>
        <taxon>Spiruromorpha</taxon>
        <taxon>Filarioidea</taxon>
        <taxon>Onchocercidae</taxon>
        <taxon>Onchocerca</taxon>
    </lineage>
</organism>
<dbReference type="EnsemblMetazoa" id="OVOC332.1">
    <property type="protein sequence ID" value="OVOC332.1"/>
    <property type="gene ID" value="WBGene00237141"/>
</dbReference>
<proteinExistence type="predicted"/>
<evidence type="ECO:0000313" key="2">
    <source>
        <dbReference type="Proteomes" id="UP000024404"/>
    </source>
</evidence>